<dbReference type="SUPFAM" id="SSF64484">
    <property type="entry name" value="beta and beta-prime subunits of DNA dependent RNA-polymerase"/>
    <property type="match status" value="1"/>
</dbReference>
<evidence type="ECO:0000256" key="4">
    <source>
        <dbReference type="ARBA" id="ARBA00022679"/>
    </source>
</evidence>
<dbReference type="EC" id="2.7.7.6" evidence="2"/>
<evidence type="ECO:0000256" key="3">
    <source>
        <dbReference type="ARBA" id="ARBA00022478"/>
    </source>
</evidence>
<dbReference type="InterPro" id="IPR007642">
    <property type="entry name" value="RNA_pol_Rpb2_2"/>
</dbReference>
<dbReference type="Gene3D" id="3.90.1110.10">
    <property type="entry name" value="RNA polymerase Rpb2, domain 2"/>
    <property type="match status" value="1"/>
</dbReference>
<evidence type="ECO:0000256" key="6">
    <source>
        <dbReference type="ARBA" id="ARBA00023163"/>
    </source>
</evidence>
<keyword evidence="5" id="KW-0548">Nucleotidyltransferase</keyword>
<evidence type="ECO:0000256" key="1">
    <source>
        <dbReference type="ARBA" id="ARBA00006835"/>
    </source>
</evidence>
<evidence type="ECO:0000256" key="7">
    <source>
        <dbReference type="ARBA" id="ARBA00048552"/>
    </source>
</evidence>
<dbReference type="GO" id="GO:0003899">
    <property type="term" value="F:DNA-directed RNA polymerase activity"/>
    <property type="evidence" value="ECO:0007669"/>
    <property type="project" value="UniProtKB-EC"/>
</dbReference>
<evidence type="ECO:0000256" key="2">
    <source>
        <dbReference type="ARBA" id="ARBA00012418"/>
    </source>
</evidence>
<feature type="domain" description="RNA polymerase Rpb2" evidence="9">
    <location>
        <begin position="221"/>
        <end position="282"/>
    </location>
</feature>
<dbReference type="GO" id="GO:0006351">
    <property type="term" value="P:DNA-templated transcription"/>
    <property type="evidence" value="ECO:0007669"/>
    <property type="project" value="InterPro"/>
</dbReference>
<sequence>MGVLQQGSSKQKTFEKKCLFDLVSPFLPASPDVSMDFLAAPIKSSVDKFRLLPEFLKVRGLVKQHLDSFNYFVDQGMKKIMCANDRVVCSFDPSYYLKYTNIYVGEPSVMVDFKPEILTPQECRLRDLTYAAPIYVDVEYSIGSQSHKSIEKKERVLIGRMPIMLRSRLCTLNGKDEAELAKLGECPLDPGGYFVVKGAEKGELVSLSLKILNPESPSLNSNEGIMASVTSSTAETKTKTIIFMEKEKIYLQLNQLKKKVPIVVIMKAMGMESDQEIVQMIGMCNDENIYATSGFGISRRNGSGPENGNSMMLPKVSSPNCMVGGANKVDMSEKQGIEKMVIVSLVDSDALRLGLGSLLVLNRIGWSCGNLVLSLVFLPHRDLKDALRLGLGSLLDLIGGKTIRKERRGIGIEEITSSRSNQINALAVLASVIGPTLSTAKPASGSTIRTPGSPERSPGHPCARTPRAPRGNPSPHRPSLLRFIDLESFIKA</sequence>
<dbReference type="AlphaFoldDB" id="A0AAV9DZ44"/>
<evidence type="ECO:0000259" key="9">
    <source>
        <dbReference type="Pfam" id="PF04561"/>
    </source>
</evidence>
<dbReference type="PANTHER" id="PTHR20856">
    <property type="entry name" value="DNA-DIRECTED RNA POLYMERASE I SUBUNIT 2"/>
    <property type="match status" value="1"/>
</dbReference>
<dbReference type="InterPro" id="IPR007644">
    <property type="entry name" value="RNA_pol_bsu_protrusion"/>
</dbReference>
<feature type="domain" description="RNA polymerase beta subunit protrusion" evidence="10">
    <location>
        <begin position="60"/>
        <end position="201"/>
    </location>
</feature>
<gene>
    <name evidence="11" type="primary">RPB2</name>
    <name evidence="11" type="ORF">QJS10_CPA10g01735</name>
</gene>
<reference evidence="11" key="1">
    <citation type="journal article" date="2023" name="Nat. Commun.">
        <title>Diploid and tetraploid genomes of Acorus and the evolution of monocots.</title>
        <authorList>
            <person name="Ma L."/>
            <person name="Liu K.W."/>
            <person name="Li Z."/>
            <person name="Hsiao Y.Y."/>
            <person name="Qi Y."/>
            <person name="Fu T."/>
            <person name="Tang G.D."/>
            <person name="Zhang D."/>
            <person name="Sun W.H."/>
            <person name="Liu D.K."/>
            <person name="Li Y."/>
            <person name="Chen G.Z."/>
            <person name="Liu X.D."/>
            <person name="Liao X.Y."/>
            <person name="Jiang Y.T."/>
            <person name="Yu X."/>
            <person name="Hao Y."/>
            <person name="Huang J."/>
            <person name="Zhao X.W."/>
            <person name="Ke S."/>
            <person name="Chen Y.Y."/>
            <person name="Wu W.L."/>
            <person name="Hsu J.L."/>
            <person name="Lin Y.F."/>
            <person name="Huang M.D."/>
            <person name="Li C.Y."/>
            <person name="Huang L."/>
            <person name="Wang Z.W."/>
            <person name="Zhao X."/>
            <person name="Zhong W.Y."/>
            <person name="Peng D.H."/>
            <person name="Ahmad S."/>
            <person name="Lan S."/>
            <person name="Zhang J.S."/>
            <person name="Tsai W.C."/>
            <person name="Van de Peer Y."/>
            <person name="Liu Z.J."/>
        </authorList>
    </citation>
    <scope>NUCLEOTIDE SEQUENCE</scope>
    <source>
        <strain evidence="11">CP</strain>
    </source>
</reference>
<accession>A0AAV9DZ44</accession>
<dbReference type="EMBL" id="JAUJYO010000010">
    <property type="protein sequence ID" value="KAK1305940.1"/>
    <property type="molecule type" value="Genomic_DNA"/>
</dbReference>
<comment type="catalytic activity">
    <reaction evidence="7">
        <text>RNA(n) + a ribonucleoside 5'-triphosphate = RNA(n+1) + diphosphate</text>
        <dbReference type="Rhea" id="RHEA:21248"/>
        <dbReference type="Rhea" id="RHEA-COMP:14527"/>
        <dbReference type="Rhea" id="RHEA-COMP:17342"/>
        <dbReference type="ChEBI" id="CHEBI:33019"/>
        <dbReference type="ChEBI" id="CHEBI:61557"/>
        <dbReference type="ChEBI" id="CHEBI:140395"/>
        <dbReference type="EC" id="2.7.7.6"/>
    </reaction>
</comment>
<evidence type="ECO:0000256" key="8">
    <source>
        <dbReference type="SAM" id="MobiDB-lite"/>
    </source>
</evidence>
<proteinExistence type="inferred from homology"/>
<dbReference type="GO" id="GO:0000428">
    <property type="term" value="C:DNA-directed RNA polymerase complex"/>
    <property type="evidence" value="ECO:0007669"/>
    <property type="project" value="UniProtKB-KW"/>
</dbReference>
<dbReference type="GO" id="GO:0032549">
    <property type="term" value="F:ribonucleoside binding"/>
    <property type="evidence" value="ECO:0007669"/>
    <property type="project" value="InterPro"/>
</dbReference>
<dbReference type="GO" id="GO:0003677">
    <property type="term" value="F:DNA binding"/>
    <property type="evidence" value="ECO:0007669"/>
    <property type="project" value="InterPro"/>
</dbReference>
<dbReference type="Pfam" id="PF04563">
    <property type="entry name" value="RNA_pol_Rpb2_1"/>
    <property type="match status" value="1"/>
</dbReference>
<feature type="compositionally biased region" description="Polar residues" evidence="8">
    <location>
        <begin position="440"/>
        <end position="450"/>
    </location>
</feature>
<dbReference type="InterPro" id="IPR037034">
    <property type="entry name" value="RNA_pol_Rpb2_2_sf"/>
</dbReference>
<dbReference type="Proteomes" id="UP001180020">
    <property type="component" value="Unassembled WGS sequence"/>
</dbReference>
<comment type="similarity">
    <text evidence="1">Belongs to the RNA polymerase beta chain family.</text>
</comment>
<name>A0AAV9DZ44_ACOCL</name>
<protein>
    <recommendedName>
        <fullName evidence="2">DNA-directed RNA polymerase</fullName>
        <ecNumber evidence="2">2.7.7.6</ecNumber>
    </recommendedName>
</protein>
<evidence type="ECO:0000313" key="11">
    <source>
        <dbReference type="EMBL" id="KAK1305940.1"/>
    </source>
</evidence>
<comment type="caution">
    <text evidence="11">The sequence shown here is derived from an EMBL/GenBank/DDBJ whole genome shotgun (WGS) entry which is preliminary data.</text>
</comment>
<evidence type="ECO:0000313" key="12">
    <source>
        <dbReference type="Proteomes" id="UP001180020"/>
    </source>
</evidence>
<dbReference type="Pfam" id="PF04561">
    <property type="entry name" value="RNA_pol_Rpb2_2"/>
    <property type="match status" value="1"/>
</dbReference>
<keyword evidence="3 11" id="KW-0240">DNA-directed RNA polymerase</keyword>
<keyword evidence="12" id="KW-1185">Reference proteome</keyword>
<dbReference type="InterPro" id="IPR015712">
    <property type="entry name" value="DNA-dir_RNA_pol_su2"/>
</dbReference>
<feature type="region of interest" description="Disordered" evidence="8">
    <location>
        <begin position="440"/>
        <end position="478"/>
    </location>
</feature>
<dbReference type="Gene3D" id="3.90.1100.10">
    <property type="match status" value="1"/>
</dbReference>
<keyword evidence="6" id="KW-0804">Transcription</keyword>
<evidence type="ECO:0000259" key="10">
    <source>
        <dbReference type="Pfam" id="PF04563"/>
    </source>
</evidence>
<keyword evidence="4" id="KW-0808">Transferase</keyword>
<reference evidence="11" key="2">
    <citation type="submission" date="2023-06" db="EMBL/GenBank/DDBJ databases">
        <authorList>
            <person name="Ma L."/>
            <person name="Liu K.-W."/>
            <person name="Li Z."/>
            <person name="Hsiao Y.-Y."/>
            <person name="Qi Y."/>
            <person name="Fu T."/>
            <person name="Tang G."/>
            <person name="Zhang D."/>
            <person name="Sun W.-H."/>
            <person name="Liu D.-K."/>
            <person name="Li Y."/>
            <person name="Chen G.-Z."/>
            <person name="Liu X.-D."/>
            <person name="Liao X.-Y."/>
            <person name="Jiang Y.-T."/>
            <person name="Yu X."/>
            <person name="Hao Y."/>
            <person name="Huang J."/>
            <person name="Zhao X.-W."/>
            <person name="Ke S."/>
            <person name="Chen Y.-Y."/>
            <person name="Wu W.-L."/>
            <person name="Hsu J.-L."/>
            <person name="Lin Y.-F."/>
            <person name="Huang M.-D."/>
            <person name="Li C.-Y."/>
            <person name="Huang L."/>
            <person name="Wang Z.-W."/>
            <person name="Zhao X."/>
            <person name="Zhong W.-Y."/>
            <person name="Peng D.-H."/>
            <person name="Ahmad S."/>
            <person name="Lan S."/>
            <person name="Zhang J.-S."/>
            <person name="Tsai W.-C."/>
            <person name="Van De Peer Y."/>
            <person name="Liu Z.-J."/>
        </authorList>
    </citation>
    <scope>NUCLEOTIDE SEQUENCE</scope>
    <source>
        <strain evidence="11">CP</strain>
        <tissue evidence="11">Leaves</tissue>
    </source>
</reference>
<organism evidence="11 12">
    <name type="scientific">Acorus calamus</name>
    <name type="common">Sweet flag</name>
    <dbReference type="NCBI Taxonomy" id="4465"/>
    <lineage>
        <taxon>Eukaryota</taxon>
        <taxon>Viridiplantae</taxon>
        <taxon>Streptophyta</taxon>
        <taxon>Embryophyta</taxon>
        <taxon>Tracheophyta</taxon>
        <taxon>Spermatophyta</taxon>
        <taxon>Magnoliopsida</taxon>
        <taxon>Liliopsida</taxon>
        <taxon>Acoraceae</taxon>
        <taxon>Acorus</taxon>
    </lineage>
</organism>
<evidence type="ECO:0000256" key="5">
    <source>
        <dbReference type="ARBA" id="ARBA00022695"/>
    </source>
</evidence>